<dbReference type="InterPro" id="IPR018525">
    <property type="entry name" value="MCM_CS"/>
</dbReference>
<dbReference type="Gene3D" id="3.30.1640.10">
    <property type="entry name" value="mini-chromosome maintenance (MCM) complex, chain A, domain 1"/>
    <property type="match status" value="1"/>
</dbReference>
<dbReference type="GO" id="GO:0016787">
    <property type="term" value="F:hydrolase activity"/>
    <property type="evidence" value="ECO:0007669"/>
    <property type="project" value="UniProtKB-KW"/>
</dbReference>
<dbReference type="SUPFAM" id="SSF50249">
    <property type="entry name" value="Nucleic acid-binding proteins"/>
    <property type="match status" value="1"/>
</dbReference>
<dbReference type="InterPro" id="IPR041562">
    <property type="entry name" value="MCM_lid"/>
</dbReference>
<dbReference type="GO" id="GO:0005634">
    <property type="term" value="C:nucleus"/>
    <property type="evidence" value="ECO:0007669"/>
    <property type="project" value="UniProtKB-SubCell"/>
</dbReference>
<evidence type="ECO:0000313" key="15">
    <source>
        <dbReference type="Proteomes" id="UP001620626"/>
    </source>
</evidence>
<dbReference type="PROSITE" id="PS50051">
    <property type="entry name" value="MCM_2"/>
    <property type="match status" value="1"/>
</dbReference>
<name>A0ABD2IQY5_9BILA</name>
<dbReference type="CDD" id="cd17755">
    <property type="entry name" value="MCM4"/>
    <property type="match status" value="1"/>
</dbReference>
<dbReference type="PANTHER" id="PTHR11630:SF66">
    <property type="entry name" value="DNA REPLICATION LICENSING FACTOR MCM4"/>
    <property type="match status" value="1"/>
</dbReference>
<dbReference type="GO" id="GO:0003677">
    <property type="term" value="F:DNA binding"/>
    <property type="evidence" value="ECO:0007669"/>
    <property type="project" value="UniProtKB-KW"/>
</dbReference>
<evidence type="ECO:0000256" key="11">
    <source>
        <dbReference type="RuleBase" id="RU368062"/>
    </source>
</evidence>
<protein>
    <recommendedName>
        <fullName evidence="11">DNA replication licensing factor MCM4</fullName>
        <ecNumber evidence="11">3.6.4.12</ecNumber>
    </recommendedName>
</protein>
<dbReference type="InterPro" id="IPR001208">
    <property type="entry name" value="MCM_dom"/>
</dbReference>
<comment type="catalytic activity">
    <reaction evidence="11">
        <text>ATP + H2O = ADP + phosphate + H(+)</text>
        <dbReference type="Rhea" id="RHEA:13065"/>
        <dbReference type="ChEBI" id="CHEBI:15377"/>
        <dbReference type="ChEBI" id="CHEBI:15378"/>
        <dbReference type="ChEBI" id="CHEBI:30616"/>
        <dbReference type="ChEBI" id="CHEBI:43474"/>
        <dbReference type="ChEBI" id="CHEBI:456216"/>
        <dbReference type="EC" id="3.6.4.12"/>
    </reaction>
</comment>
<evidence type="ECO:0000256" key="8">
    <source>
        <dbReference type="ARBA" id="ARBA00023125"/>
    </source>
</evidence>
<dbReference type="Pfam" id="PF17855">
    <property type="entry name" value="MCM_lid"/>
    <property type="match status" value="1"/>
</dbReference>
<dbReference type="AlphaFoldDB" id="A0ABD2IQY5"/>
<dbReference type="SMART" id="SM00382">
    <property type="entry name" value="AAA"/>
    <property type="match status" value="1"/>
</dbReference>
<reference evidence="14 15" key="1">
    <citation type="submission" date="2024-10" db="EMBL/GenBank/DDBJ databases">
        <authorList>
            <person name="Kim D."/>
        </authorList>
    </citation>
    <scope>NUCLEOTIDE SEQUENCE [LARGE SCALE GENOMIC DNA]</scope>
    <source>
        <strain evidence="14">BH-2024</strain>
    </source>
</reference>
<dbReference type="Proteomes" id="UP001620626">
    <property type="component" value="Unassembled WGS sequence"/>
</dbReference>
<keyword evidence="9 11" id="KW-0539">Nucleus</keyword>
<dbReference type="EMBL" id="JBICBT010001110">
    <property type="protein sequence ID" value="KAL3082424.1"/>
    <property type="molecule type" value="Genomic_DNA"/>
</dbReference>
<dbReference type="Pfam" id="PF00493">
    <property type="entry name" value="MCM"/>
    <property type="match status" value="1"/>
</dbReference>
<proteinExistence type="inferred from homology"/>
<dbReference type="InterPro" id="IPR031327">
    <property type="entry name" value="MCM"/>
</dbReference>
<comment type="function">
    <text evidence="11">Acts as component of the MCM2-7 complex (MCM complex) which is the replicative helicase essential for 'once per cell cycle' DNA replication initiation and elongation in eukaryotic cells. The active ATPase sites in the MCM2-7 ring are formed through the interaction surfaces of two neighboring subunits such that a critical structure of a conserved arginine finger motif is provided in trans relative to the ATP-binding site of the Walker A box of the adjacent subunit. The six ATPase active sites, however, are likely to contribute differentially to the complex helicase activity.</text>
</comment>
<evidence type="ECO:0000256" key="12">
    <source>
        <dbReference type="SAM" id="MobiDB-lite"/>
    </source>
</evidence>
<comment type="subunit">
    <text evidence="11">Component of the MCM2-7 complex.</text>
</comment>
<dbReference type="Pfam" id="PF14551">
    <property type="entry name" value="MCM_N"/>
    <property type="match status" value="1"/>
</dbReference>
<evidence type="ECO:0000256" key="5">
    <source>
        <dbReference type="ARBA" id="ARBA00022801"/>
    </source>
</evidence>
<evidence type="ECO:0000259" key="13">
    <source>
        <dbReference type="PROSITE" id="PS50051"/>
    </source>
</evidence>
<keyword evidence="15" id="KW-1185">Reference proteome</keyword>
<evidence type="ECO:0000256" key="7">
    <source>
        <dbReference type="ARBA" id="ARBA00022840"/>
    </source>
</evidence>
<gene>
    <name evidence="14" type="ORF">niasHT_038490</name>
</gene>
<feature type="region of interest" description="Disordered" evidence="12">
    <location>
        <begin position="1"/>
        <end position="87"/>
    </location>
</feature>
<evidence type="ECO:0000256" key="3">
    <source>
        <dbReference type="ARBA" id="ARBA00022705"/>
    </source>
</evidence>
<evidence type="ECO:0000313" key="14">
    <source>
        <dbReference type="EMBL" id="KAL3082424.1"/>
    </source>
</evidence>
<evidence type="ECO:0000256" key="4">
    <source>
        <dbReference type="ARBA" id="ARBA00022741"/>
    </source>
</evidence>
<keyword evidence="3 11" id="KW-0235">DNA replication</keyword>
<dbReference type="GO" id="GO:0003678">
    <property type="term" value="F:DNA helicase activity"/>
    <property type="evidence" value="ECO:0007669"/>
    <property type="project" value="UniProtKB-UniRule"/>
</dbReference>
<dbReference type="Gene3D" id="2.20.28.10">
    <property type="match status" value="1"/>
</dbReference>
<keyword evidence="5 11" id="KW-0378">Hydrolase</keyword>
<sequence length="858" mass="95429">MSSTSSTAGGNGGEGGESERTASPTPLVPLNEFERNTLRSASQQEGSEYGGLDYPASESGFSGVSASTVATGQGRAGGTGKRKRTDMTMTPAHQRTLVVDANNDQLRTDFDDTLGPTAADDGAGGAAIDQRVYIWGTRVCVAEVQAKFKQFIATFVSEQVDDDENAIQMDGGQMEAIDQTTPFYMEKLRGIYASEVPILDVNLAHIRKFNERLYKIIVAYPDEVMSYLDATLEEIFMNTYKKRLPSPIEMRPYNAEQTKNMRELNPLDINQLVTTQGMVTRISPLIPQMVEGYFQCSFCNYPEVRKVDMGVVEEPINCTNCNNQGCFQLIHNRSTFMDKQVIKLQEIPGDMPAGQTQHTVTLFVHGALVESVHPGDRITVTGIYRASPVRLNPVQRAVHAIFRTSMDVIHFRKMCQDRLHDVGDGTFLTEERVAKIKALAQCDDVIERLMQAIAPNIFGHDEIKRGLLCLLFGGTRKAVDPTDDASRVRLRSDVNILLCGDPGTAKSQLLQYVFQLVPRSQYTSGKGSSAVGLSASITRDSDSKSVVLQTGALVLADNGVCCIDEFDKMSDGTRSILHEVMEQQTLSIAKAGIICQLNARTSVLAAANPIDSKWNKRKNIVKNVNLPHTLLSRFDLIFLVLDPQDEAYDRRLARHLVNFYLESDGEMDKQQRVDMAFLRDYIAYAKQNVKPELTDETVQLLTDKYQFMRQQGQQAGLISAYPRQLESLIRLAEAFAKMRLSPTVTEADVEMAYALHREALRQSATDPDTGLIAVDIIATGFSEKHKQLVGAAVEQIRQDTEHRIGTFSVMRLFKELRIANKLLDRECFEDALKQLEREGFLLRNGDKARVLADTGKTI</sequence>
<evidence type="ECO:0000256" key="9">
    <source>
        <dbReference type="ARBA" id="ARBA00023242"/>
    </source>
</evidence>
<evidence type="ECO:0000256" key="2">
    <source>
        <dbReference type="ARBA" id="ARBA00008010"/>
    </source>
</evidence>
<dbReference type="InterPro" id="IPR027925">
    <property type="entry name" value="MCM_N"/>
</dbReference>
<dbReference type="InterPro" id="IPR003593">
    <property type="entry name" value="AAA+_ATPase"/>
</dbReference>
<feature type="compositionally biased region" description="Polar residues" evidence="12">
    <location>
        <begin position="59"/>
        <end position="69"/>
    </location>
</feature>
<dbReference type="InterPro" id="IPR012340">
    <property type="entry name" value="NA-bd_OB-fold"/>
</dbReference>
<dbReference type="SMART" id="SM00350">
    <property type="entry name" value="MCM"/>
    <property type="match status" value="1"/>
</dbReference>
<keyword evidence="7 10" id="KW-0067">ATP-binding</keyword>
<dbReference type="Gene3D" id="3.40.50.300">
    <property type="entry name" value="P-loop containing nucleotide triphosphate hydrolases"/>
    <property type="match status" value="1"/>
</dbReference>
<dbReference type="GO" id="GO:0006260">
    <property type="term" value="P:DNA replication"/>
    <property type="evidence" value="ECO:0007669"/>
    <property type="project" value="UniProtKB-KW"/>
</dbReference>
<dbReference type="GO" id="GO:0042555">
    <property type="term" value="C:MCM complex"/>
    <property type="evidence" value="ECO:0007669"/>
    <property type="project" value="UniProtKB-UniRule"/>
</dbReference>
<comment type="subcellular location">
    <subcellularLocation>
        <location evidence="1">Nucleus</location>
    </subcellularLocation>
</comment>
<dbReference type="SUPFAM" id="SSF52540">
    <property type="entry name" value="P-loop containing nucleoside triphosphate hydrolases"/>
    <property type="match status" value="1"/>
</dbReference>
<dbReference type="EC" id="3.6.4.12" evidence="11"/>
<dbReference type="InterPro" id="IPR027417">
    <property type="entry name" value="P-loop_NTPase"/>
</dbReference>
<feature type="domain" description="MCM C-terminal AAA(+) ATPase" evidence="13">
    <location>
        <begin position="445"/>
        <end position="656"/>
    </location>
</feature>
<dbReference type="InterPro" id="IPR033762">
    <property type="entry name" value="MCM_OB"/>
</dbReference>
<organism evidence="14 15">
    <name type="scientific">Heterodera trifolii</name>
    <dbReference type="NCBI Taxonomy" id="157864"/>
    <lineage>
        <taxon>Eukaryota</taxon>
        <taxon>Metazoa</taxon>
        <taxon>Ecdysozoa</taxon>
        <taxon>Nematoda</taxon>
        <taxon>Chromadorea</taxon>
        <taxon>Rhabditida</taxon>
        <taxon>Tylenchina</taxon>
        <taxon>Tylenchomorpha</taxon>
        <taxon>Tylenchoidea</taxon>
        <taxon>Heteroderidae</taxon>
        <taxon>Heteroderinae</taxon>
        <taxon>Heterodera</taxon>
    </lineage>
</organism>
<dbReference type="Pfam" id="PF17207">
    <property type="entry name" value="MCM_OB"/>
    <property type="match status" value="1"/>
</dbReference>
<dbReference type="PROSITE" id="PS00847">
    <property type="entry name" value="MCM_1"/>
    <property type="match status" value="1"/>
</dbReference>
<accession>A0ABD2IQY5</accession>
<evidence type="ECO:0000256" key="10">
    <source>
        <dbReference type="RuleBase" id="RU004070"/>
    </source>
</evidence>
<dbReference type="Gene3D" id="2.40.50.140">
    <property type="entry name" value="Nucleic acid-binding proteins"/>
    <property type="match status" value="1"/>
</dbReference>
<dbReference type="InterPro" id="IPR008047">
    <property type="entry name" value="MCM_4"/>
</dbReference>
<dbReference type="FunFam" id="3.40.50.300:FF:000217">
    <property type="entry name" value="DNA helicase"/>
    <property type="match status" value="1"/>
</dbReference>
<evidence type="ECO:0000256" key="1">
    <source>
        <dbReference type="ARBA" id="ARBA00004123"/>
    </source>
</evidence>
<dbReference type="PRINTS" id="PR01657">
    <property type="entry name" value="MCMFAMILY"/>
</dbReference>
<evidence type="ECO:0000256" key="6">
    <source>
        <dbReference type="ARBA" id="ARBA00022806"/>
    </source>
</evidence>
<keyword evidence="4 10" id="KW-0547">Nucleotide-binding</keyword>
<dbReference type="FunFam" id="2.20.28.10:FF:000003">
    <property type="entry name" value="DNA helicase"/>
    <property type="match status" value="1"/>
</dbReference>
<comment type="caution">
    <text evidence="14">The sequence shown here is derived from an EMBL/GenBank/DDBJ whole genome shotgun (WGS) entry which is preliminary data.</text>
</comment>
<keyword evidence="6 11" id="KW-0347">Helicase</keyword>
<comment type="similarity">
    <text evidence="2 10">Belongs to the MCM family.</text>
</comment>
<dbReference type="PRINTS" id="PR01660">
    <property type="entry name" value="MCMPROTEIN4"/>
</dbReference>
<dbReference type="GO" id="GO:0005524">
    <property type="term" value="F:ATP binding"/>
    <property type="evidence" value="ECO:0007669"/>
    <property type="project" value="UniProtKB-UniRule"/>
</dbReference>
<dbReference type="PANTHER" id="PTHR11630">
    <property type="entry name" value="DNA REPLICATION LICENSING FACTOR MCM FAMILY MEMBER"/>
    <property type="match status" value="1"/>
</dbReference>
<keyword evidence="8 10" id="KW-0238">DNA-binding</keyword>